<dbReference type="HOGENOM" id="CLU_671915_0_0_1"/>
<dbReference type="CTD" id="6760138"/>
<evidence type="ECO:0000313" key="2">
    <source>
        <dbReference type="EMBL" id="EDV18590.1"/>
    </source>
</evidence>
<protein>
    <submittedName>
        <fullName evidence="2">Uncharacterized protein</fullName>
    </submittedName>
</protein>
<organism evidence="2 3">
    <name type="scientific">Trichoplax adhaerens</name>
    <name type="common">Trichoplax reptans</name>
    <dbReference type="NCBI Taxonomy" id="10228"/>
    <lineage>
        <taxon>Eukaryota</taxon>
        <taxon>Metazoa</taxon>
        <taxon>Placozoa</taxon>
        <taxon>Uniplacotomia</taxon>
        <taxon>Trichoplacea</taxon>
        <taxon>Trichoplacidae</taxon>
        <taxon>Trichoplax</taxon>
    </lineage>
</organism>
<feature type="non-terminal residue" evidence="2">
    <location>
        <position position="1"/>
    </location>
</feature>
<feature type="transmembrane region" description="Helical" evidence="1">
    <location>
        <begin position="353"/>
        <end position="375"/>
    </location>
</feature>
<keyword evidence="1" id="KW-1133">Transmembrane helix</keyword>
<sequence>FLKNDRDGCDHTKGGFSIYELFLPSYRIRRKNGTLVSVINIIGLVITITIGLYLIGVHWYWPRIDNDQECIHMLRMNDSEIFGLLFVYILFTWYSTQTPSRLANYFRIVGMLYLVPSLSVMTQYEENRLSLTEIVSIAQGLLKITAIVTAYLNELQAIYESQRQVLREYQQYLNEIQEQFQIFKTSPINEESICIKMMGIISSEDKKSIEKIFKISISLGDLLKKPPQPEIMKIKIMYDVIKDYDRSNVKLLVFIEDRDISHIPIGEQYLESHDQFKASLCSESTFKAAAASLASNLEEEIKYDKFSIVKFLRSYTSNFKDTMYPSAVIGLTAAVYILMIIRDTALPEVHRTIFQPGLVAYGCTFLSLRLIISFWKSRIESNMALKFHKKYVQKIKRKMKPPSSNQREKV</sequence>
<feature type="transmembrane region" description="Helical" evidence="1">
    <location>
        <begin position="81"/>
        <end position="97"/>
    </location>
</feature>
<dbReference type="GeneID" id="6760138"/>
<dbReference type="InParanoid" id="B3SFA5"/>
<evidence type="ECO:0000313" key="3">
    <source>
        <dbReference type="Proteomes" id="UP000009022"/>
    </source>
</evidence>
<keyword evidence="3" id="KW-1185">Reference proteome</keyword>
<dbReference type="AlphaFoldDB" id="B3SFA5"/>
<feature type="transmembrane region" description="Helical" evidence="1">
    <location>
        <begin position="322"/>
        <end position="341"/>
    </location>
</feature>
<gene>
    <name evidence="2" type="ORF">TRIADDRAFT_62907</name>
</gene>
<dbReference type="EMBL" id="DS986074">
    <property type="protein sequence ID" value="EDV18590.1"/>
    <property type="molecule type" value="Genomic_DNA"/>
</dbReference>
<dbReference type="KEGG" id="tad:TRIADDRAFT_62907"/>
<name>B3SFA5_TRIAD</name>
<evidence type="ECO:0000256" key="1">
    <source>
        <dbReference type="SAM" id="Phobius"/>
    </source>
</evidence>
<keyword evidence="1" id="KW-0472">Membrane</keyword>
<accession>B3SFA5</accession>
<dbReference type="Proteomes" id="UP000009022">
    <property type="component" value="Unassembled WGS sequence"/>
</dbReference>
<dbReference type="RefSeq" id="XP_002118924.1">
    <property type="nucleotide sequence ID" value="XM_002118888.1"/>
</dbReference>
<proteinExistence type="predicted"/>
<feature type="transmembrane region" description="Helical" evidence="1">
    <location>
        <begin position="35"/>
        <end position="61"/>
    </location>
</feature>
<keyword evidence="1" id="KW-0812">Transmembrane</keyword>
<reference evidence="2 3" key="1">
    <citation type="journal article" date="2008" name="Nature">
        <title>The Trichoplax genome and the nature of placozoans.</title>
        <authorList>
            <person name="Srivastava M."/>
            <person name="Begovic E."/>
            <person name="Chapman J."/>
            <person name="Putnam N.H."/>
            <person name="Hellsten U."/>
            <person name="Kawashima T."/>
            <person name="Kuo A."/>
            <person name="Mitros T."/>
            <person name="Salamov A."/>
            <person name="Carpenter M.L."/>
            <person name="Signorovitch A.Y."/>
            <person name="Moreno M.A."/>
            <person name="Kamm K."/>
            <person name="Grimwood J."/>
            <person name="Schmutz J."/>
            <person name="Shapiro H."/>
            <person name="Grigoriev I.V."/>
            <person name="Buss L.W."/>
            <person name="Schierwater B."/>
            <person name="Dellaporta S.L."/>
            <person name="Rokhsar D.S."/>
        </authorList>
    </citation>
    <scope>NUCLEOTIDE SEQUENCE [LARGE SCALE GENOMIC DNA]</scope>
    <source>
        <strain evidence="2 3">Grell-BS-1999</strain>
    </source>
</reference>